<evidence type="ECO:0000256" key="1">
    <source>
        <dbReference type="SAM" id="MobiDB-lite"/>
    </source>
</evidence>
<evidence type="ECO:0000313" key="2">
    <source>
        <dbReference type="EMBL" id="KAL3792268.1"/>
    </source>
</evidence>
<proteinExistence type="predicted"/>
<reference evidence="2 3" key="1">
    <citation type="submission" date="2024-10" db="EMBL/GenBank/DDBJ databases">
        <title>Updated reference genomes for cyclostephanoid diatoms.</title>
        <authorList>
            <person name="Roberts W.R."/>
            <person name="Alverson A.J."/>
        </authorList>
    </citation>
    <scope>NUCLEOTIDE SEQUENCE [LARGE SCALE GENOMIC DNA]</scope>
    <source>
        <strain evidence="2 3">AJA276-08</strain>
    </source>
</reference>
<gene>
    <name evidence="2" type="ORF">ACHAW5_001094</name>
</gene>
<dbReference type="Proteomes" id="UP001530315">
    <property type="component" value="Unassembled WGS sequence"/>
</dbReference>
<name>A0ABD3PWA5_9STRA</name>
<dbReference type="PANTHER" id="PTHR43642:SF1">
    <property type="entry name" value="HYBRID SIGNAL TRANSDUCTION HISTIDINE KINASE G"/>
    <property type="match status" value="1"/>
</dbReference>
<feature type="compositionally biased region" description="Polar residues" evidence="1">
    <location>
        <begin position="600"/>
        <end position="609"/>
    </location>
</feature>
<accession>A0ABD3PWA5</accession>
<comment type="caution">
    <text evidence="2">The sequence shown here is derived from an EMBL/GenBank/DDBJ whole genome shotgun (WGS) entry which is preliminary data.</text>
</comment>
<dbReference type="PANTHER" id="PTHR43642">
    <property type="entry name" value="HYBRID SIGNAL TRANSDUCTION HISTIDINE KINASE G"/>
    <property type="match status" value="1"/>
</dbReference>
<organism evidence="2 3">
    <name type="scientific">Stephanodiscus triporus</name>
    <dbReference type="NCBI Taxonomy" id="2934178"/>
    <lineage>
        <taxon>Eukaryota</taxon>
        <taxon>Sar</taxon>
        <taxon>Stramenopiles</taxon>
        <taxon>Ochrophyta</taxon>
        <taxon>Bacillariophyta</taxon>
        <taxon>Coscinodiscophyceae</taxon>
        <taxon>Thalassiosirophycidae</taxon>
        <taxon>Stephanodiscales</taxon>
        <taxon>Stephanodiscaceae</taxon>
        <taxon>Stephanodiscus</taxon>
    </lineage>
</organism>
<evidence type="ECO:0000313" key="3">
    <source>
        <dbReference type="Proteomes" id="UP001530315"/>
    </source>
</evidence>
<feature type="region of interest" description="Disordered" evidence="1">
    <location>
        <begin position="586"/>
        <end position="625"/>
    </location>
</feature>
<sequence length="625" mass="70117">MSLYSTTKGKVVDAILYSISDIVFSIADQIKHGIDNLEDANCELRLDIAKLNELAGIKAATCSDHVTSRSYLTFALSLLPTDHWKSHYNLSLRFSLRLAKSCYSCGDLEKAQCILVETLGQCHSLEDKLPGNALLARILLDRKSFIDAYTLCHEVLSQLGEEIPESLQNNQMFEMAESTSIMLRSISDSILLEMKEMDERLSVTMNFYNIIAQVAYFLKPEMLPLFACRRVKLTMEKGLCKYSIMGFVSYAWALCDSKIVKKDIEDASRIGKAAMSCWMTRYRTTELLPNLYLCYYGFVAFHTEPLQACANMLRQGFDVGMSLGETGIAFFNSSQHIRNALMAGDRLPTLLENVDYYLKLANTYQNETAQVFLSCHRETISILMGKGGTAIDVPDAASEHFLSAIYFNRAIQAYWQGHSERCQHYIKKSSHFTNSDKWRLLFVTFIEGMNSFQLQKKTKFRSIQSNAIIVLKNAASLSSWNFLNKVHLLEAEQFSHQNHKDEAQASYAAAINSARSSGFIHEQGLACELAGHHHKKFDDFRSAWSFFDQAKRCYTEWGSQMKVESVTQQLDSLSDYAPCGQSSSFSSSSWSLGGGDQARGETNNLSSIKSHAGGSGVGKLNDGTM</sequence>
<dbReference type="EMBL" id="JALLAZ020000561">
    <property type="protein sequence ID" value="KAL3792268.1"/>
    <property type="molecule type" value="Genomic_DNA"/>
</dbReference>
<dbReference type="AlphaFoldDB" id="A0ABD3PWA5"/>
<dbReference type="InterPro" id="IPR053159">
    <property type="entry name" value="Hybrid_Histidine_Kinase"/>
</dbReference>
<keyword evidence="3" id="KW-1185">Reference proteome</keyword>
<protein>
    <submittedName>
        <fullName evidence="2">Uncharacterized protein</fullName>
    </submittedName>
</protein>